<sequence length="460" mass="52164">MSSKLKERIQLKKATVGVIGLGYVGLPLAVEFAKGGYKVIGFDINDRKIHTLLEGKSYVLDVPSEEVKTLVENKQLIPTTDFSKILEIDAVSICVPTPLRKTKDPDISYIIDAISRIKKYFHKDLLIILESTTYPGTTEELIQKEFEKMGYVVGKDYYLCYSPERVDPGNKKYNTKNTPKVIGGVTRQCLELGYLLYSSVIDTVIPVSSTKVAEMVKLLENTFRAVNIGLVNELAMMCDRMGIDIWEVVDAAATKPFGFMPFYPGPGIGGHCIPLDPQYLSWKAKTYDFYNKFIELASDINGNMPRYVVMKINEVLNRHKKCVNGAYILILGMAYKKDVDDIRESPSLEIYKLLKEQGALVEYNDPYVEEFIDENNNKVKSVELNYSDLQKYDSIILCTDHSCYDYKAIANNANIIIDTRNAFRGIIKENIYKIGAPTYDNIDIYEYIKEIASTKERMGI</sequence>
<evidence type="ECO:0000256" key="2">
    <source>
        <dbReference type="ARBA" id="ARBA00023027"/>
    </source>
</evidence>
<dbReference type="SMART" id="SM00984">
    <property type="entry name" value="UDPG_MGDP_dh_C"/>
    <property type="match status" value="1"/>
</dbReference>
<dbReference type="InterPro" id="IPR008927">
    <property type="entry name" value="6-PGluconate_DH-like_C_sf"/>
</dbReference>
<dbReference type="InterPro" id="IPR028359">
    <property type="entry name" value="UDP_ManNAc/GlcNAc_DH"/>
</dbReference>
<dbReference type="GO" id="GO:0016616">
    <property type="term" value="F:oxidoreductase activity, acting on the CH-OH group of donors, NAD or NADP as acceptor"/>
    <property type="evidence" value="ECO:0007669"/>
    <property type="project" value="InterPro"/>
</dbReference>
<dbReference type="InterPro" id="IPR014027">
    <property type="entry name" value="UDP-Glc/GDP-Man_DH_C"/>
</dbReference>
<dbReference type="InterPro" id="IPR017476">
    <property type="entry name" value="UDP-Glc/GDP-Man"/>
</dbReference>
<dbReference type="RefSeq" id="WP_132040405.1">
    <property type="nucleotide sequence ID" value="NZ_SLWU01000022.1"/>
</dbReference>
<dbReference type="Pfam" id="PF03720">
    <property type="entry name" value="UDPG_MGDP_dh_C"/>
    <property type="match status" value="1"/>
</dbReference>
<accession>A0A4R2JNI7</accession>
<keyword evidence="1" id="KW-0560">Oxidoreductase</keyword>
<dbReference type="InterPro" id="IPR036291">
    <property type="entry name" value="NAD(P)-bd_dom_sf"/>
</dbReference>
<dbReference type="InterPro" id="IPR036220">
    <property type="entry name" value="UDP-Glc/GDP-Man_DH_C_sf"/>
</dbReference>
<evidence type="ECO:0000313" key="5">
    <source>
        <dbReference type="EMBL" id="TCO60252.1"/>
    </source>
</evidence>
<dbReference type="Proteomes" id="UP000294886">
    <property type="component" value="Unassembled WGS sequence"/>
</dbReference>
<dbReference type="SUPFAM" id="SSF52413">
    <property type="entry name" value="UDP-glucose/GDP-mannose dehydrogenase C-terminal domain"/>
    <property type="match status" value="1"/>
</dbReference>
<name>A0A4R2JNI7_9THEO</name>
<comment type="caution">
    <text evidence="5">The sequence shown here is derived from an EMBL/GenBank/DDBJ whole genome shotgun (WGS) entry which is preliminary data.</text>
</comment>
<dbReference type="SUPFAM" id="SSF48179">
    <property type="entry name" value="6-phosphogluconate dehydrogenase C-terminal domain-like"/>
    <property type="match status" value="1"/>
</dbReference>
<keyword evidence="2" id="KW-0520">NAD</keyword>
<dbReference type="SUPFAM" id="SSF51735">
    <property type="entry name" value="NAD(P)-binding Rossmann-fold domains"/>
    <property type="match status" value="1"/>
</dbReference>
<dbReference type="GO" id="GO:0000271">
    <property type="term" value="P:polysaccharide biosynthetic process"/>
    <property type="evidence" value="ECO:0007669"/>
    <property type="project" value="InterPro"/>
</dbReference>
<dbReference type="PANTHER" id="PTHR43491">
    <property type="entry name" value="UDP-N-ACETYL-D-MANNOSAMINE DEHYDROGENASE"/>
    <property type="match status" value="1"/>
</dbReference>
<evidence type="ECO:0000256" key="3">
    <source>
        <dbReference type="PIRNR" id="PIRNR000124"/>
    </source>
</evidence>
<dbReference type="PIRSF" id="PIRSF500136">
    <property type="entry name" value="UDP_ManNAc_DH"/>
    <property type="match status" value="1"/>
</dbReference>
<dbReference type="EMBL" id="SLWU01000022">
    <property type="protein sequence ID" value="TCO60252.1"/>
    <property type="molecule type" value="Genomic_DNA"/>
</dbReference>
<evidence type="ECO:0000313" key="6">
    <source>
        <dbReference type="Proteomes" id="UP000294886"/>
    </source>
</evidence>
<dbReference type="NCBIfam" id="TIGR03026">
    <property type="entry name" value="NDP-sugDHase"/>
    <property type="match status" value="1"/>
</dbReference>
<dbReference type="InterPro" id="IPR001732">
    <property type="entry name" value="UDP-Glc/GDP-Man_DH_N"/>
</dbReference>
<feature type="domain" description="UDP-glucose/GDP-mannose dehydrogenase C-terminal" evidence="4">
    <location>
        <begin position="329"/>
        <end position="425"/>
    </location>
</feature>
<evidence type="ECO:0000256" key="1">
    <source>
        <dbReference type="ARBA" id="ARBA00023002"/>
    </source>
</evidence>
<dbReference type="PIRSF" id="PIRSF000124">
    <property type="entry name" value="UDPglc_GDPman_dh"/>
    <property type="match status" value="1"/>
</dbReference>
<gene>
    <name evidence="5" type="ORF">EV203_12236</name>
</gene>
<dbReference type="InterPro" id="IPR014026">
    <property type="entry name" value="UDP-Glc/GDP-Man_DH_dimer"/>
</dbReference>
<dbReference type="GO" id="GO:0016628">
    <property type="term" value="F:oxidoreductase activity, acting on the CH-CH group of donors, NAD or NADP as acceptor"/>
    <property type="evidence" value="ECO:0007669"/>
    <property type="project" value="InterPro"/>
</dbReference>
<dbReference type="Pfam" id="PF00984">
    <property type="entry name" value="UDPG_MGDP_dh"/>
    <property type="match status" value="1"/>
</dbReference>
<dbReference type="PANTHER" id="PTHR43491:SF1">
    <property type="entry name" value="UDP-N-ACETYL-D-MANNOSAMINE DEHYDROGENASE"/>
    <property type="match status" value="1"/>
</dbReference>
<dbReference type="Pfam" id="PF03721">
    <property type="entry name" value="UDPG_MGDP_dh_N"/>
    <property type="match status" value="1"/>
</dbReference>
<organism evidence="5 6">
    <name type="scientific">Caldanaerobacter subterraneus</name>
    <dbReference type="NCBI Taxonomy" id="911092"/>
    <lineage>
        <taxon>Bacteria</taxon>
        <taxon>Bacillati</taxon>
        <taxon>Bacillota</taxon>
        <taxon>Clostridia</taxon>
        <taxon>Thermoanaerobacterales</taxon>
        <taxon>Thermoanaerobacteraceae</taxon>
        <taxon>Caldanaerobacter</taxon>
    </lineage>
</organism>
<comment type="similarity">
    <text evidence="3">Belongs to the UDP-glucose/GDP-mannose dehydrogenase family.</text>
</comment>
<proteinExistence type="inferred from homology"/>
<evidence type="ECO:0000259" key="4">
    <source>
        <dbReference type="SMART" id="SM00984"/>
    </source>
</evidence>
<protein>
    <submittedName>
        <fullName evidence="5">UDP-N-acetyl-D-glucosamine dehydrogenase</fullName>
    </submittedName>
</protein>
<dbReference type="GO" id="GO:0051287">
    <property type="term" value="F:NAD binding"/>
    <property type="evidence" value="ECO:0007669"/>
    <property type="project" value="InterPro"/>
</dbReference>
<reference evidence="5 6" key="1">
    <citation type="submission" date="2019-03" db="EMBL/GenBank/DDBJ databases">
        <title>Genomic Encyclopedia of Type Strains, Phase IV (KMG-IV): sequencing the most valuable type-strain genomes for metagenomic binning, comparative biology and taxonomic classification.</title>
        <authorList>
            <person name="Goeker M."/>
        </authorList>
    </citation>
    <scope>NUCLEOTIDE SEQUENCE [LARGE SCALE GENOMIC DNA]</scope>
    <source>
        <strain evidence="5 6">DSM 13054</strain>
    </source>
</reference>
<dbReference type="Gene3D" id="3.40.50.720">
    <property type="entry name" value="NAD(P)-binding Rossmann-like Domain"/>
    <property type="match status" value="2"/>
</dbReference>
<dbReference type="AlphaFoldDB" id="A0A4R2JNI7"/>